<dbReference type="RefSeq" id="XP_015702939.1">
    <property type="nucleotide sequence ID" value="XM_015847451.1"/>
</dbReference>
<name>A0A0A2V0S4_PARBA</name>
<dbReference type="HOGENOM" id="CLU_1865722_0_0_1"/>
<reference evidence="1 2" key="1">
    <citation type="journal article" date="2011" name="PLoS Genet.">
        <title>Comparative genomic analysis of human fungal pathogens causing paracoccidioidomycosis.</title>
        <authorList>
            <person name="Desjardins C.A."/>
            <person name="Champion M.D."/>
            <person name="Holder J.W."/>
            <person name="Muszewska A."/>
            <person name="Goldberg J."/>
            <person name="Bailao A.M."/>
            <person name="Brigido M.M."/>
            <person name="Ferreira M.E."/>
            <person name="Garcia A.M."/>
            <person name="Grynberg M."/>
            <person name="Gujja S."/>
            <person name="Heiman D.I."/>
            <person name="Henn M.R."/>
            <person name="Kodira C.D."/>
            <person name="Leon-Narvaez H."/>
            <person name="Longo L.V."/>
            <person name="Ma L.J."/>
            <person name="Malavazi I."/>
            <person name="Matsuo A.L."/>
            <person name="Morais F.V."/>
            <person name="Pereira M."/>
            <person name="Rodriguez-Brito S."/>
            <person name="Sakthikumar S."/>
            <person name="Salem-Izacc S.M."/>
            <person name="Sykes S.M."/>
            <person name="Teixeira M.M."/>
            <person name="Vallejo M.C."/>
            <person name="Walter M.E."/>
            <person name="Yandava C."/>
            <person name="Young S."/>
            <person name="Zeng Q."/>
            <person name="Zucker J."/>
            <person name="Felipe M.S."/>
            <person name="Goldman G.H."/>
            <person name="Haas B.J."/>
            <person name="McEwen J.G."/>
            <person name="Nino-Vega G."/>
            <person name="Puccia R."/>
            <person name="San-Blas G."/>
            <person name="Soares C.M."/>
            <person name="Birren B.W."/>
            <person name="Cuomo C.A."/>
        </authorList>
    </citation>
    <scope>NUCLEOTIDE SEQUENCE [LARGE SCALE GENOMIC DNA]</scope>
    <source>
        <strain evidence="2">ATCC MYA-826 / Pb01</strain>
    </source>
</reference>
<organism evidence="1 2">
    <name type="scientific">Paracoccidioides lutzii (strain ATCC MYA-826 / Pb01)</name>
    <name type="common">Paracoccidioides brasiliensis</name>
    <dbReference type="NCBI Taxonomy" id="502779"/>
    <lineage>
        <taxon>Eukaryota</taxon>
        <taxon>Fungi</taxon>
        <taxon>Dikarya</taxon>
        <taxon>Ascomycota</taxon>
        <taxon>Pezizomycotina</taxon>
        <taxon>Eurotiomycetes</taxon>
        <taxon>Eurotiomycetidae</taxon>
        <taxon>Onygenales</taxon>
        <taxon>Ajellomycetaceae</taxon>
        <taxon>Paracoccidioides</taxon>
    </lineage>
</organism>
<accession>A0A0A2V0S4</accession>
<gene>
    <name evidence="1" type="ORF">PAAG_11880</name>
</gene>
<dbReference type="Proteomes" id="UP000002059">
    <property type="component" value="Partially assembled WGS sequence"/>
</dbReference>
<dbReference type="GeneID" id="26970726"/>
<dbReference type="VEuPathDB" id="FungiDB:PAAG_11880"/>
<evidence type="ECO:0000313" key="1">
    <source>
        <dbReference type="EMBL" id="KGQ01416.1"/>
    </source>
</evidence>
<dbReference type="KEGG" id="pbl:PAAG_11880"/>
<proteinExistence type="predicted"/>
<dbReference type="EMBL" id="KN294002">
    <property type="protein sequence ID" value="KGQ01416.1"/>
    <property type="molecule type" value="Genomic_DNA"/>
</dbReference>
<keyword evidence="2" id="KW-1185">Reference proteome</keyword>
<dbReference type="AlphaFoldDB" id="A0A0A2V0S4"/>
<protein>
    <submittedName>
        <fullName evidence="1">Uncharacterized protein</fullName>
    </submittedName>
</protein>
<evidence type="ECO:0000313" key="2">
    <source>
        <dbReference type="Proteomes" id="UP000002059"/>
    </source>
</evidence>
<sequence>MVYAVAIWAQVPWQRLRQQLRCRCRMWRVGEASKQDLPPEYKVARNMVSVVTVGIAHLHTISKIILIACKGIAKSHFAAPLTSMSSRHFIVEDTGNTIVYFARKLFFTTPSGTNRKGPPQSIAIDLIILKKNGNPVG</sequence>